<evidence type="ECO:0000313" key="2">
    <source>
        <dbReference type="EMBL" id="OLQ03109.1"/>
    </source>
</evidence>
<feature type="compositionally biased region" description="Low complexity" evidence="1">
    <location>
        <begin position="425"/>
        <end position="436"/>
    </location>
</feature>
<name>A0A1Q9E6R4_SYMMI</name>
<dbReference type="OrthoDB" id="410051at2759"/>
<dbReference type="EMBL" id="LSRX01000246">
    <property type="protein sequence ID" value="OLQ03109.1"/>
    <property type="molecule type" value="Genomic_DNA"/>
</dbReference>
<feature type="region of interest" description="Disordered" evidence="1">
    <location>
        <begin position="417"/>
        <end position="436"/>
    </location>
</feature>
<sequence>MDPALVAELNSLKDDRHAAINTKVGQMQTLLERHGHLYQVAVLPSQLLVHPANRCGMLVNSYDCHEKGFKALSVGFDASKLSESVCFEVAKDPVVKAMQLQSNLKLVAASENRLAPVSSLERYLTVSASHVSQFCKAVASGHCSTEHEVLKGVNNGALTMDSLQSKFKDKVFEQLCYKGWTWKCITAETEQACPWMPAMFQAALNTAGMVAKVPTEVEVALSLCYWHQTHGGSIQQAVETTRLTMPLAYIETVSAYVCEFGGGDNFGLVHLLDQISKMFGSQLFLGEEFLSAITFVDFKDAESRYPFVRAALWACQLHSPKHHDSISRLLSKTDVEKLKTAAVKQTVKNAEQLLKMSWDILEKLGWLTDKKGVGLIARFMIRVALFVCNKSGKGREPHVYETLADVHTAFSQELEAVKKGHDPAKAPGAASSSSAAGSPAKRIKVVSLEDNSSAAAIALRQHSWLKVGGFYTRKDSTEIFAFEAMTDQSGRFRVKDPWGKEKEVEVLHADLKGMKATEKMPPTILEQGLVATLGLGSFKGLYEESCKSEVLHALYEHYQQPLGLKPNFLSVAWVAQKLLGFYSCHCRNELDDSWLHYSSDNKIYAAKNIKKGGLKLYPVGFLVKSQSDERDKGKAIVKHLDSGFKFVVQPPRVELEAGKSCLVPYFWVQPSAGESNMEHGETAIAGKSIIVPFLKNKAKLVAGEQLLFERLPAGANPGKGAKRKA</sequence>
<gene>
    <name evidence="2" type="ORF">AK812_SmicGene13989</name>
</gene>
<proteinExistence type="predicted"/>
<reference evidence="2 3" key="1">
    <citation type="submission" date="2016-02" db="EMBL/GenBank/DDBJ databases">
        <title>Genome analysis of coral dinoflagellate symbionts highlights evolutionary adaptations to a symbiotic lifestyle.</title>
        <authorList>
            <person name="Aranda M."/>
            <person name="Li Y."/>
            <person name="Liew Y.J."/>
            <person name="Baumgarten S."/>
            <person name="Simakov O."/>
            <person name="Wilson M."/>
            <person name="Piel J."/>
            <person name="Ashoor H."/>
            <person name="Bougouffa S."/>
            <person name="Bajic V.B."/>
            <person name="Ryu T."/>
            <person name="Ravasi T."/>
            <person name="Bayer T."/>
            <person name="Micklem G."/>
            <person name="Kim H."/>
            <person name="Bhak J."/>
            <person name="Lajeunesse T.C."/>
            <person name="Voolstra C.R."/>
        </authorList>
    </citation>
    <scope>NUCLEOTIDE SEQUENCE [LARGE SCALE GENOMIC DNA]</scope>
    <source>
        <strain evidence="2 3">CCMP2467</strain>
    </source>
</reference>
<evidence type="ECO:0000313" key="3">
    <source>
        <dbReference type="Proteomes" id="UP000186817"/>
    </source>
</evidence>
<comment type="caution">
    <text evidence="2">The sequence shown here is derived from an EMBL/GenBank/DDBJ whole genome shotgun (WGS) entry which is preliminary data.</text>
</comment>
<dbReference type="AlphaFoldDB" id="A0A1Q9E6R4"/>
<organism evidence="2 3">
    <name type="scientific">Symbiodinium microadriaticum</name>
    <name type="common">Dinoflagellate</name>
    <name type="synonym">Zooxanthella microadriatica</name>
    <dbReference type="NCBI Taxonomy" id="2951"/>
    <lineage>
        <taxon>Eukaryota</taxon>
        <taxon>Sar</taxon>
        <taxon>Alveolata</taxon>
        <taxon>Dinophyceae</taxon>
        <taxon>Suessiales</taxon>
        <taxon>Symbiodiniaceae</taxon>
        <taxon>Symbiodinium</taxon>
    </lineage>
</organism>
<evidence type="ECO:0000256" key="1">
    <source>
        <dbReference type="SAM" id="MobiDB-lite"/>
    </source>
</evidence>
<dbReference type="Proteomes" id="UP000186817">
    <property type="component" value="Unassembled WGS sequence"/>
</dbReference>
<accession>A0A1Q9E6R4</accession>
<keyword evidence="3" id="KW-1185">Reference proteome</keyword>
<protein>
    <submittedName>
        <fullName evidence="2">Uncharacterized protein</fullName>
    </submittedName>
</protein>